<evidence type="ECO:0000313" key="2">
    <source>
        <dbReference type="EMBL" id="MBH9553587.1"/>
    </source>
</evidence>
<proteinExistence type="predicted"/>
<evidence type="ECO:0000313" key="3">
    <source>
        <dbReference type="Proteomes" id="UP000620139"/>
    </source>
</evidence>
<evidence type="ECO:0000256" key="1">
    <source>
        <dbReference type="SAM" id="MobiDB-lite"/>
    </source>
</evidence>
<comment type="caution">
    <text evidence="2">The sequence shown here is derived from an EMBL/GenBank/DDBJ whole genome shotgun (WGS) entry which is preliminary data.</text>
</comment>
<accession>A0A931IX95</accession>
<reference evidence="2" key="1">
    <citation type="submission" date="2020-12" db="EMBL/GenBank/DDBJ databases">
        <title>The genome sequence of Inhella sp. 4Y17.</title>
        <authorList>
            <person name="Liu Y."/>
        </authorList>
    </citation>
    <scope>NUCLEOTIDE SEQUENCE</scope>
    <source>
        <strain evidence="2">4Y10</strain>
    </source>
</reference>
<dbReference type="InterPro" id="IPR001387">
    <property type="entry name" value="Cro/C1-type_HTH"/>
</dbReference>
<organism evidence="2 3">
    <name type="scientific">Inhella gelatinilytica</name>
    <dbReference type="NCBI Taxonomy" id="2795030"/>
    <lineage>
        <taxon>Bacteria</taxon>
        <taxon>Pseudomonadati</taxon>
        <taxon>Pseudomonadota</taxon>
        <taxon>Betaproteobacteria</taxon>
        <taxon>Burkholderiales</taxon>
        <taxon>Sphaerotilaceae</taxon>
        <taxon>Inhella</taxon>
    </lineage>
</organism>
<gene>
    <name evidence="2" type="ORF">I7X43_12120</name>
</gene>
<dbReference type="Proteomes" id="UP000620139">
    <property type="component" value="Unassembled WGS sequence"/>
</dbReference>
<keyword evidence="3" id="KW-1185">Reference proteome</keyword>
<protein>
    <submittedName>
        <fullName evidence="2">Helix-turn-helix transcriptional regulator</fullName>
    </submittedName>
</protein>
<dbReference type="CDD" id="cd00093">
    <property type="entry name" value="HTH_XRE"/>
    <property type="match status" value="1"/>
</dbReference>
<dbReference type="GO" id="GO:0003677">
    <property type="term" value="F:DNA binding"/>
    <property type="evidence" value="ECO:0007669"/>
    <property type="project" value="InterPro"/>
</dbReference>
<dbReference type="SUPFAM" id="SSF47413">
    <property type="entry name" value="lambda repressor-like DNA-binding domains"/>
    <property type="match status" value="1"/>
</dbReference>
<dbReference type="EMBL" id="JAEDAL010000006">
    <property type="protein sequence ID" value="MBH9553587.1"/>
    <property type="molecule type" value="Genomic_DNA"/>
</dbReference>
<dbReference type="AlphaFoldDB" id="A0A931IX95"/>
<sequence length="163" mass="17817">MSSKPGSAGLCALWAENATAKHRCSYIAPFDNIYEMPKQSIALVELPPIVRAQLRELGENLTIARKRRRESRKDWAARIGVSVPTLIRMEKGDPGVAMGTLATALWMMGRIQALPELAAPQLDHGALEREVRLAKQTTSSSTRQASNPDDTTPRPGAKASPSW</sequence>
<feature type="compositionally biased region" description="Polar residues" evidence="1">
    <location>
        <begin position="135"/>
        <end position="150"/>
    </location>
</feature>
<name>A0A931IX95_9BURK</name>
<dbReference type="InterPro" id="IPR010982">
    <property type="entry name" value="Lambda_DNA-bd_dom_sf"/>
</dbReference>
<dbReference type="Gene3D" id="1.10.260.40">
    <property type="entry name" value="lambda repressor-like DNA-binding domains"/>
    <property type="match status" value="1"/>
</dbReference>
<feature type="region of interest" description="Disordered" evidence="1">
    <location>
        <begin position="128"/>
        <end position="163"/>
    </location>
</feature>
<dbReference type="RefSeq" id="WP_198101207.1">
    <property type="nucleotide sequence ID" value="NZ_JAEDAL010000006.1"/>
</dbReference>